<dbReference type="EMBL" id="BOOY01000030">
    <property type="protein sequence ID" value="GIJ04836.1"/>
    <property type="molecule type" value="Genomic_DNA"/>
</dbReference>
<dbReference type="Pfam" id="PF13649">
    <property type="entry name" value="Methyltransf_25"/>
    <property type="match status" value="1"/>
</dbReference>
<proteinExistence type="predicted"/>
<sequence length="171" mass="17154">MTVSETVPERIVRAVAAVGARPGDHVLEIGCGPGVAVGLLCAAGARVHALDRSATAVARARARNAAHVAAGAAVVDRLALRDLPAAGEPFDAALAVNVNAFWTGPATAELAVLAARLAPGAALHLCYEPPAPDAAQRLARAAGAALAAAGWRCAARTDGPLLHLTGHPPRQ</sequence>
<evidence type="ECO:0000259" key="1">
    <source>
        <dbReference type="Pfam" id="PF13649"/>
    </source>
</evidence>
<reference evidence="2" key="1">
    <citation type="submission" date="2021-01" db="EMBL/GenBank/DDBJ databases">
        <title>Whole genome shotgun sequence of Spirilliplanes yamanashiensis NBRC 15828.</title>
        <authorList>
            <person name="Komaki H."/>
            <person name="Tamura T."/>
        </authorList>
    </citation>
    <scope>NUCLEOTIDE SEQUENCE</scope>
    <source>
        <strain evidence="2">NBRC 15828</strain>
    </source>
</reference>
<dbReference type="RefSeq" id="WP_203940072.1">
    <property type="nucleotide sequence ID" value="NZ_BAAAGJ010000005.1"/>
</dbReference>
<accession>A0A8J3YA44</accession>
<evidence type="ECO:0000313" key="3">
    <source>
        <dbReference type="Proteomes" id="UP000652013"/>
    </source>
</evidence>
<evidence type="ECO:0000313" key="2">
    <source>
        <dbReference type="EMBL" id="GIJ04836.1"/>
    </source>
</evidence>
<dbReference type="SUPFAM" id="SSF53335">
    <property type="entry name" value="S-adenosyl-L-methionine-dependent methyltransferases"/>
    <property type="match status" value="1"/>
</dbReference>
<protein>
    <recommendedName>
        <fullName evidence="1">Methyltransferase domain-containing protein</fullName>
    </recommendedName>
</protein>
<dbReference type="AlphaFoldDB" id="A0A8J3YA44"/>
<comment type="caution">
    <text evidence="2">The sequence shown here is derived from an EMBL/GenBank/DDBJ whole genome shotgun (WGS) entry which is preliminary data.</text>
</comment>
<organism evidence="2 3">
    <name type="scientific">Spirilliplanes yamanashiensis</name>
    <dbReference type="NCBI Taxonomy" id="42233"/>
    <lineage>
        <taxon>Bacteria</taxon>
        <taxon>Bacillati</taxon>
        <taxon>Actinomycetota</taxon>
        <taxon>Actinomycetes</taxon>
        <taxon>Micromonosporales</taxon>
        <taxon>Micromonosporaceae</taxon>
        <taxon>Spirilliplanes</taxon>
    </lineage>
</organism>
<dbReference type="InterPro" id="IPR041698">
    <property type="entry name" value="Methyltransf_25"/>
</dbReference>
<dbReference type="Gene3D" id="3.40.50.150">
    <property type="entry name" value="Vaccinia Virus protein VP39"/>
    <property type="match status" value="1"/>
</dbReference>
<keyword evidence="3" id="KW-1185">Reference proteome</keyword>
<gene>
    <name evidence="2" type="ORF">Sya03_41880</name>
</gene>
<dbReference type="Proteomes" id="UP000652013">
    <property type="component" value="Unassembled WGS sequence"/>
</dbReference>
<dbReference type="InterPro" id="IPR029063">
    <property type="entry name" value="SAM-dependent_MTases_sf"/>
</dbReference>
<name>A0A8J3YA44_9ACTN</name>
<feature type="domain" description="Methyltransferase" evidence="1">
    <location>
        <begin position="26"/>
        <end position="120"/>
    </location>
</feature>